<feature type="compositionally biased region" description="Polar residues" evidence="1">
    <location>
        <begin position="812"/>
        <end position="837"/>
    </location>
</feature>
<keyword evidence="3" id="KW-1185">Reference proteome</keyword>
<protein>
    <submittedName>
        <fullName evidence="2">Uncharacterized protein</fullName>
    </submittedName>
</protein>
<evidence type="ECO:0000313" key="2">
    <source>
        <dbReference type="EMBL" id="CAK1548970.1"/>
    </source>
</evidence>
<dbReference type="EMBL" id="CAVLEF010000011">
    <property type="protein sequence ID" value="CAK1548970.1"/>
    <property type="molecule type" value="Genomic_DNA"/>
</dbReference>
<name>A0AAV1JJ48_9NEOP</name>
<dbReference type="Proteomes" id="UP001497472">
    <property type="component" value="Unassembled WGS sequence"/>
</dbReference>
<evidence type="ECO:0000313" key="3">
    <source>
        <dbReference type="Proteomes" id="UP001497472"/>
    </source>
</evidence>
<feature type="region of interest" description="Disordered" evidence="1">
    <location>
        <begin position="731"/>
        <end position="844"/>
    </location>
</feature>
<feature type="compositionally biased region" description="Low complexity" evidence="1">
    <location>
        <begin position="965"/>
        <end position="978"/>
    </location>
</feature>
<dbReference type="AlphaFoldDB" id="A0AAV1JJ48"/>
<accession>A0AAV1JJ48</accession>
<feature type="region of interest" description="Disordered" evidence="1">
    <location>
        <begin position="392"/>
        <end position="440"/>
    </location>
</feature>
<evidence type="ECO:0000256" key="1">
    <source>
        <dbReference type="SAM" id="MobiDB-lite"/>
    </source>
</evidence>
<comment type="caution">
    <text evidence="2">The sequence shown here is derived from an EMBL/GenBank/DDBJ whole genome shotgun (WGS) entry which is preliminary data.</text>
</comment>
<dbReference type="Gene3D" id="1.10.287.3240">
    <property type="match status" value="1"/>
</dbReference>
<sequence>MIIPKVHLSEGYIIAELEEIEREDNFRLKRFKELKNKKSKKHAGPICPECKLAIDESNICTCEIPLEKQQYITCPLCDANVEITKELECICKQKEEIQEASEKSISQKQESVCTCDNAVGDVMDLCPCAQETVKKEISLSKNKPLASKTNKSETWTRSSQKMCSCEKIGEKIQNTKTQPDLKFQTNKLPEQECSCERIGDKKANVKVIKDVSESPEKSCCCVTTDEPKIDLEDVRKLIGAEKINNLKDIVIQKSIKEPSKVTFNKTSDKSDCMSCKSDNTKTIKSDVNKNTDSTGQLKICSKCTQEKGSDKNDSKNVTIHIIIGPENKDGERDVTKAQESAKKSRFIEVPQNVQNADDSADLGTFVSEFKEVVTIKRFKNEDGTIREEKQVVTMKSEGKNTDSASEINGIKKHSCSTPEKAQIKQKGSTSSSQLEKVKIAAPIDSKKSKGSCKSKSGVSSAAESNLSIEQVQCCSMGAQTAEVEKSTTNSCCKTNVKNKANASTSVTSSLSGKSSRACLQHSSRKDINSDRPKSCCTIKIVAKPKNAKSQDKVLTDNCVDLIKKLLLEANQSKASCQSNMTKSKSDGCACKSKKDTKDLKSSTSQTSNNSCGSTTTEKRCACGKEKAGPKPKPCEKNTCIHKTNASSSDYCKCKSKTSVSIKSDKMSQCSSNTSVKGCEESSCVHRKKESQSSCMCKSNSADKSVQFNAKESSTDSACKGQSQVKMEVCPSCGSRVPSKSTPSNLTNKSSECSCAPKPTPSIKSTCKETPSKESLCSCKSKDEIRPKKVDDKSDCNKGSKRSISFSPAPKSSICSCSKTPSKPASTCCKDSSSTNSFEKSRDTQTDCPKCAKAAAKESSSSKTQAKSPSLRSKTTSSCCKVEEKNSCSCKKETKPEPKCPICAKQSPKKIEPKCSCTSKSDTSIQSRTSTGSRNATKSDSLCSVCSKKKEPSCSCGGKSRSDAKSVSSNFSSTKSTGTDKMCPKCSQNDEIRTIKAPSQKSSCSCQTPKDNECCGKRSKSSVQFLESEICPMCEPRSKDMGTSTRRSDRYDVRNFGMLKNAEAPKKTTCTCSSDTYVGLDKWYENTPRASSYHGQCYH</sequence>
<gene>
    <name evidence="2" type="ORF">LNINA_LOCUS8315</name>
</gene>
<feature type="region of interest" description="Disordered" evidence="1">
    <location>
        <begin position="578"/>
        <end position="616"/>
    </location>
</feature>
<feature type="compositionally biased region" description="Polar residues" evidence="1">
    <location>
        <begin position="415"/>
        <end position="434"/>
    </location>
</feature>
<feature type="region of interest" description="Disordered" evidence="1">
    <location>
        <begin position="911"/>
        <end position="979"/>
    </location>
</feature>
<organism evidence="2 3">
    <name type="scientific">Leptosia nina</name>
    <dbReference type="NCBI Taxonomy" id="320188"/>
    <lineage>
        <taxon>Eukaryota</taxon>
        <taxon>Metazoa</taxon>
        <taxon>Ecdysozoa</taxon>
        <taxon>Arthropoda</taxon>
        <taxon>Hexapoda</taxon>
        <taxon>Insecta</taxon>
        <taxon>Pterygota</taxon>
        <taxon>Neoptera</taxon>
        <taxon>Endopterygota</taxon>
        <taxon>Lepidoptera</taxon>
        <taxon>Glossata</taxon>
        <taxon>Ditrysia</taxon>
        <taxon>Papilionoidea</taxon>
        <taxon>Pieridae</taxon>
        <taxon>Pierinae</taxon>
        <taxon>Leptosia</taxon>
    </lineage>
</organism>
<feature type="compositionally biased region" description="Polar residues" evidence="1">
    <location>
        <begin position="915"/>
        <end position="943"/>
    </location>
</feature>
<proteinExistence type="predicted"/>
<feature type="compositionally biased region" description="Polar residues" evidence="1">
    <location>
        <begin position="737"/>
        <end position="752"/>
    </location>
</feature>
<reference evidence="2 3" key="1">
    <citation type="submission" date="2023-11" db="EMBL/GenBank/DDBJ databases">
        <authorList>
            <person name="Okamura Y."/>
        </authorList>
    </citation>
    <scope>NUCLEOTIDE SEQUENCE [LARGE SCALE GENOMIC DNA]</scope>
</reference>
<feature type="compositionally biased region" description="Basic and acidic residues" evidence="1">
    <location>
        <begin position="779"/>
        <end position="797"/>
    </location>
</feature>